<accession>A0A0F9H4N3</accession>
<dbReference type="AlphaFoldDB" id="A0A0F9H4N3"/>
<comment type="caution">
    <text evidence="1">The sequence shown here is derived from an EMBL/GenBank/DDBJ whole genome shotgun (WGS) entry which is preliminary data.</text>
</comment>
<sequence length="52" mass="6022">MDVPDDERVEDVKQRIRKFIDTLGIQVSQELQIGKAEHALIKKHGSAWFDVM</sequence>
<name>A0A0F9H4N3_9ZZZZ</name>
<proteinExistence type="predicted"/>
<gene>
    <name evidence="1" type="ORF">LCGC14_1748430</name>
</gene>
<dbReference type="EMBL" id="LAZR01016092">
    <property type="protein sequence ID" value="KKM05999.1"/>
    <property type="molecule type" value="Genomic_DNA"/>
</dbReference>
<protein>
    <submittedName>
        <fullName evidence="1">Uncharacterized protein</fullName>
    </submittedName>
</protein>
<reference evidence="1" key="1">
    <citation type="journal article" date="2015" name="Nature">
        <title>Complex archaea that bridge the gap between prokaryotes and eukaryotes.</title>
        <authorList>
            <person name="Spang A."/>
            <person name="Saw J.H."/>
            <person name="Jorgensen S.L."/>
            <person name="Zaremba-Niedzwiedzka K."/>
            <person name="Martijn J."/>
            <person name="Lind A.E."/>
            <person name="van Eijk R."/>
            <person name="Schleper C."/>
            <person name="Guy L."/>
            <person name="Ettema T.J."/>
        </authorList>
    </citation>
    <scope>NUCLEOTIDE SEQUENCE</scope>
</reference>
<organism evidence="1">
    <name type="scientific">marine sediment metagenome</name>
    <dbReference type="NCBI Taxonomy" id="412755"/>
    <lineage>
        <taxon>unclassified sequences</taxon>
        <taxon>metagenomes</taxon>
        <taxon>ecological metagenomes</taxon>
    </lineage>
</organism>
<evidence type="ECO:0000313" key="1">
    <source>
        <dbReference type="EMBL" id="KKM05999.1"/>
    </source>
</evidence>